<gene>
    <name evidence="1" type="ORF">JW984_12375</name>
</gene>
<proteinExistence type="predicted"/>
<evidence type="ECO:0000313" key="2">
    <source>
        <dbReference type="Proteomes" id="UP000809273"/>
    </source>
</evidence>
<dbReference type="EMBL" id="JAFGIX010000061">
    <property type="protein sequence ID" value="MBN1573983.1"/>
    <property type="molecule type" value="Genomic_DNA"/>
</dbReference>
<dbReference type="AlphaFoldDB" id="A0A9D8KGE3"/>
<name>A0A9D8KGE3_9DELT</name>
<protein>
    <submittedName>
        <fullName evidence="1">Uncharacterized protein</fullName>
    </submittedName>
</protein>
<dbReference type="Proteomes" id="UP000809273">
    <property type="component" value="Unassembled WGS sequence"/>
</dbReference>
<organism evidence="1 2">
    <name type="scientific">Candidatus Zymogenus saltonus</name>
    <dbReference type="NCBI Taxonomy" id="2844893"/>
    <lineage>
        <taxon>Bacteria</taxon>
        <taxon>Deltaproteobacteria</taxon>
        <taxon>Candidatus Zymogenia</taxon>
        <taxon>Candidatus Zymogeniales</taxon>
        <taxon>Candidatus Zymogenaceae</taxon>
        <taxon>Candidatus Zymogenus</taxon>
    </lineage>
</organism>
<reference evidence="1" key="2">
    <citation type="submission" date="2021-01" db="EMBL/GenBank/DDBJ databases">
        <authorList>
            <person name="Hahn C.R."/>
            <person name="Youssef N.H."/>
            <person name="Elshahed M."/>
        </authorList>
    </citation>
    <scope>NUCLEOTIDE SEQUENCE</scope>
    <source>
        <strain evidence="1">Zod_Metabat.24</strain>
    </source>
</reference>
<sequence length="297" mass="33334">MYSDTISAINGYCVERPDYGGFLNGIAVKGIRDSGCERLVFVENRGEDSPSLFVFNGLGGGSERSIIPYYLIRDDLDRNIISYNIGRGICNLSEVREVSGALYSRCSESYDENLLPQQDGLDSKIALWIHDCLTGDFDHGRRLNRRELASGITLSYDFGKCFTSTHFPVNYAGELGLDGESIAGRLDLVIDQLRKYSRIFLEDGGAFVSKITESYPETGSKEKLLRYFKCFKDNFPMRLYYGRIFDYFPGRPFDKGSVRDIFDSVGIDTDSVVGWESLISLLSECQSGCYDGIKTCL</sequence>
<accession>A0A9D8KGE3</accession>
<reference evidence="1" key="1">
    <citation type="journal article" date="2021" name="Environ. Microbiol.">
        <title>Genomic characterization of three novel Desulfobacterota classes expand the metabolic and phylogenetic diversity of the phylum.</title>
        <authorList>
            <person name="Murphy C.L."/>
            <person name="Biggerstaff J."/>
            <person name="Eichhorn A."/>
            <person name="Ewing E."/>
            <person name="Shahan R."/>
            <person name="Soriano D."/>
            <person name="Stewart S."/>
            <person name="VanMol K."/>
            <person name="Walker R."/>
            <person name="Walters P."/>
            <person name="Elshahed M.S."/>
            <person name="Youssef N.H."/>
        </authorList>
    </citation>
    <scope>NUCLEOTIDE SEQUENCE</scope>
    <source>
        <strain evidence="1">Zod_Metabat.24</strain>
    </source>
</reference>
<comment type="caution">
    <text evidence="1">The sequence shown here is derived from an EMBL/GenBank/DDBJ whole genome shotgun (WGS) entry which is preliminary data.</text>
</comment>
<evidence type="ECO:0000313" key="1">
    <source>
        <dbReference type="EMBL" id="MBN1573983.1"/>
    </source>
</evidence>